<dbReference type="OrthoDB" id="9787654at2"/>
<reference evidence="2" key="1">
    <citation type="submission" date="2016-01" db="EMBL/GenBank/DDBJ databases">
        <authorList>
            <person name="Peeters C."/>
        </authorList>
    </citation>
    <scope>NUCLEOTIDE SEQUENCE [LARGE SCALE GENOMIC DNA]</scope>
    <source>
        <strain evidence="2">LMG 29325</strain>
    </source>
</reference>
<protein>
    <submittedName>
        <fullName evidence="2">Hydrolase</fullName>
    </submittedName>
</protein>
<name>A0A157ZXK5_9BURK</name>
<dbReference type="Proteomes" id="UP000054596">
    <property type="component" value="Unassembled WGS sequence"/>
</dbReference>
<evidence type="ECO:0000313" key="3">
    <source>
        <dbReference type="Proteomes" id="UP000054596"/>
    </source>
</evidence>
<dbReference type="InterPro" id="IPR052358">
    <property type="entry name" value="Aro_Compnd_Degr_Hydrolases"/>
</dbReference>
<keyword evidence="2" id="KW-0378">Hydrolase</keyword>
<dbReference type="SUPFAM" id="SSF51556">
    <property type="entry name" value="Metallo-dependent hydrolases"/>
    <property type="match status" value="1"/>
</dbReference>
<dbReference type="AlphaFoldDB" id="A0A157ZXK5"/>
<evidence type="ECO:0000259" key="1">
    <source>
        <dbReference type="Pfam" id="PF04909"/>
    </source>
</evidence>
<dbReference type="PANTHER" id="PTHR35563">
    <property type="entry name" value="BARREL METAL-DEPENDENT HYDROLASE, PUTATIVE (AFU_ORTHOLOGUE AFUA_1G16240)-RELATED"/>
    <property type="match status" value="1"/>
</dbReference>
<dbReference type="RefSeq" id="WP_086966390.1">
    <property type="nucleotide sequence ID" value="NZ_FCOJ02000007.1"/>
</dbReference>
<gene>
    <name evidence="2" type="ORF">AWB82_01371</name>
</gene>
<keyword evidence="3" id="KW-1185">Reference proteome</keyword>
<dbReference type="InterPro" id="IPR032466">
    <property type="entry name" value="Metal_Hydrolase"/>
</dbReference>
<comment type="caution">
    <text evidence="2">The sequence shown here is derived from an EMBL/GenBank/DDBJ whole genome shotgun (WGS) entry which is preliminary data.</text>
</comment>
<proteinExistence type="predicted"/>
<evidence type="ECO:0000313" key="2">
    <source>
        <dbReference type="EMBL" id="SAK50166.1"/>
    </source>
</evidence>
<organism evidence="2 3">
    <name type="scientific">Caballeronia glebae</name>
    <dbReference type="NCBI Taxonomy" id="1777143"/>
    <lineage>
        <taxon>Bacteria</taxon>
        <taxon>Pseudomonadati</taxon>
        <taxon>Pseudomonadota</taxon>
        <taxon>Betaproteobacteria</taxon>
        <taxon>Burkholderiales</taxon>
        <taxon>Burkholderiaceae</taxon>
        <taxon>Caballeronia</taxon>
    </lineage>
</organism>
<feature type="domain" description="Amidohydrolase-related" evidence="1">
    <location>
        <begin position="7"/>
        <end position="267"/>
    </location>
</feature>
<dbReference type="PANTHER" id="PTHR35563:SF2">
    <property type="entry name" value="BARREL METAL-DEPENDENT HYDROLASE, PUTATIVE (AFU_ORTHOLOGUE AFUA_1G16240)-RELATED"/>
    <property type="match status" value="1"/>
</dbReference>
<sequence>MNVEGACDCHIHVYDEGYPLAKTATFAPPPAPASAYREVQRALGFSRAIVVQPTGYGFDNRCTLAAIAQLGDGARGIAVVAPDIGDDELQRLHDAGIRGVRFMMLPGGVLPWDELADMSARIAPLGWNIDLQLDGHTLPQHEPMLARLRSNLVIDHLGKFLAPVTSQSEGFASLCRLLDGPRCWIKLSAPYESSRTGAPDFDDVSWIVRTLSARFPERGVWASNWPHPNVTPVPDDARMLEWTMRLVESEAIRSKILVDNPAELYGFQEPAMRLRRCS</sequence>
<accession>A0A157ZXK5</accession>
<dbReference type="Pfam" id="PF04909">
    <property type="entry name" value="Amidohydro_2"/>
    <property type="match status" value="1"/>
</dbReference>
<dbReference type="STRING" id="1777143.AWB82_01371"/>
<dbReference type="InterPro" id="IPR006680">
    <property type="entry name" value="Amidohydro-rel"/>
</dbReference>
<dbReference type="GO" id="GO:0016787">
    <property type="term" value="F:hydrolase activity"/>
    <property type="evidence" value="ECO:0007669"/>
    <property type="project" value="UniProtKB-KW"/>
</dbReference>
<dbReference type="EMBL" id="FCOJ02000007">
    <property type="protein sequence ID" value="SAK50166.1"/>
    <property type="molecule type" value="Genomic_DNA"/>
</dbReference>
<dbReference type="Gene3D" id="3.20.20.140">
    <property type="entry name" value="Metal-dependent hydrolases"/>
    <property type="match status" value="1"/>
</dbReference>